<accession>A0A834SLC2</accession>
<keyword evidence="3" id="KW-1185">Reference proteome</keyword>
<dbReference type="AlphaFoldDB" id="A0A834SLC2"/>
<name>A0A834SLC2_9FABA</name>
<feature type="compositionally biased region" description="Polar residues" evidence="1">
    <location>
        <begin position="1"/>
        <end position="15"/>
    </location>
</feature>
<reference evidence="2" key="1">
    <citation type="submission" date="2020-09" db="EMBL/GenBank/DDBJ databases">
        <title>Genome-Enabled Discovery of Anthraquinone Biosynthesis in Senna tora.</title>
        <authorList>
            <person name="Kang S.-H."/>
            <person name="Pandey R.P."/>
            <person name="Lee C.-M."/>
            <person name="Sim J.-S."/>
            <person name="Jeong J.-T."/>
            <person name="Choi B.-S."/>
            <person name="Jung M."/>
            <person name="Ginzburg D."/>
            <person name="Zhao K."/>
            <person name="Won S.Y."/>
            <person name="Oh T.-J."/>
            <person name="Yu Y."/>
            <person name="Kim N.-H."/>
            <person name="Lee O.R."/>
            <person name="Lee T.-H."/>
            <person name="Bashyal P."/>
            <person name="Kim T.-S."/>
            <person name="Lee W.-H."/>
            <person name="Kawkins C."/>
            <person name="Kim C.-K."/>
            <person name="Kim J.S."/>
            <person name="Ahn B.O."/>
            <person name="Rhee S.Y."/>
            <person name="Sohng J.K."/>
        </authorList>
    </citation>
    <scope>NUCLEOTIDE SEQUENCE</scope>
    <source>
        <tissue evidence="2">Leaf</tissue>
    </source>
</reference>
<gene>
    <name evidence="2" type="ORF">G2W53_037812</name>
</gene>
<evidence type="ECO:0000256" key="1">
    <source>
        <dbReference type="SAM" id="MobiDB-lite"/>
    </source>
</evidence>
<dbReference type="EMBL" id="JAAIUW010000012">
    <property type="protein sequence ID" value="KAF7805651.1"/>
    <property type="molecule type" value="Genomic_DNA"/>
</dbReference>
<sequence length="75" mass="8423">MGIAPAQTTPKSGGSNFEKVRLEPYPPNTKIHKIGIRKAENEFSPSDSKERRSNLPHHRSEPIPFHQSDLSSVFL</sequence>
<feature type="compositionally biased region" description="Basic and acidic residues" evidence="1">
    <location>
        <begin position="37"/>
        <end position="61"/>
    </location>
</feature>
<comment type="caution">
    <text evidence="2">The sequence shown here is derived from an EMBL/GenBank/DDBJ whole genome shotgun (WGS) entry which is preliminary data.</text>
</comment>
<protein>
    <submittedName>
        <fullName evidence="2">Uncharacterized protein</fullName>
    </submittedName>
</protein>
<evidence type="ECO:0000313" key="2">
    <source>
        <dbReference type="EMBL" id="KAF7805651.1"/>
    </source>
</evidence>
<feature type="region of interest" description="Disordered" evidence="1">
    <location>
        <begin position="1"/>
        <end position="75"/>
    </location>
</feature>
<dbReference type="Proteomes" id="UP000634136">
    <property type="component" value="Unassembled WGS sequence"/>
</dbReference>
<evidence type="ECO:0000313" key="3">
    <source>
        <dbReference type="Proteomes" id="UP000634136"/>
    </source>
</evidence>
<proteinExistence type="predicted"/>
<organism evidence="2 3">
    <name type="scientific">Senna tora</name>
    <dbReference type="NCBI Taxonomy" id="362788"/>
    <lineage>
        <taxon>Eukaryota</taxon>
        <taxon>Viridiplantae</taxon>
        <taxon>Streptophyta</taxon>
        <taxon>Embryophyta</taxon>
        <taxon>Tracheophyta</taxon>
        <taxon>Spermatophyta</taxon>
        <taxon>Magnoliopsida</taxon>
        <taxon>eudicotyledons</taxon>
        <taxon>Gunneridae</taxon>
        <taxon>Pentapetalae</taxon>
        <taxon>rosids</taxon>
        <taxon>fabids</taxon>
        <taxon>Fabales</taxon>
        <taxon>Fabaceae</taxon>
        <taxon>Caesalpinioideae</taxon>
        <taxon>Cassia clade</taxon>
        <taxon>Senna</taxon>
    </lineage>
</organism>